<gene>
    <name evidence="2" type="ORF">SAMN04487904_10296</name>
</gene>
<keyword evidence="1" id="KW-0472">Membrane</keyword>
<keyword evidence="1" id="KW-1133">Transmembrane helix</keyword>
<evidence type="ECO:0000313" key="3">
    <source>
        <dbReference type="Proteomes" id="UP000199165"/>
    </source>
</evidence>
<feature type="transmembrane region" description="Helical" evidence="1">
    <location>
        <begin position="139"/>
        <end position="162"/>
    </location>
</feature>
<evidence type="ECO:0000256" key="1">
    <source>
        <dbReference type="SAM" id="Phobius"/>
    </source>
</evidence>
<feature type="transmembrane region" description="Helical" evidence="1">
    <location>
        <begin position="168"/>
        <end position="188"/>
    </location>
</feature>
<protein>
    <submittedName>
        <fullName evidence="2">Uncharacterized protein</fullName>
    </submittedName>
</protein>
<organism evidence="2 3">
    <name type="scientific">Actinopolyspora righensis</name>
    <dbReference type="NCBI Taxonomy" id="995060"/>
    <lineage>
        <taxon>Bacteria</taxon>
        <taxon>Bacillati</taxon>
        <taxon>Actinomycetota</taxon>
        <taxon>Actinomycetes</taxon>
        <taxon>Actinopolysporales</taxon>
        <taxon>Actinopolysporaceae</taxon>
        <taxon>Actinopolyspora</taxon>
        <taxon>Actinopolyspora alba group</taxon>
    </lineage>
</organism>
<dbReference type="Proteomes" id="UP000199165">
    <property type="component" value="Unassembled WGS sequence"/>
</dbReference>
<accession>A0A1I6Y1K8</accession>
<reference evidence="3" key="1">
    <citation type="submission" date="2016-10" db="EMBL/GenBank/DDBJ databases">
        <authorList>
            <person name="Varghese N."/>
            <person name="Submissions S."/>
        </authorList>
    </citation>
    <scope>NUCLEOTIDE SEQUENCE [LARGE SCALE GENOMIC DNA]</scope>
    <source>
        <strain evidence="3">DSM 45501</strain>
    </source>
</reference>
<keyword evidence="1" id="KW-0812">Transmembrane</keyword>
<dbReference type="STRING" id="995060.SAMN04487904_10296"/>
<dbReference type="AlphaFoldDB" id="A0A1I6Y1K8"/>
<proteinExistence type="predicted"/>
<name>A0A1I6Y1K8_9ACTN</name>
<sequence length="236" mass="25743">MTDDAGSPTEAEFLRRLENARINLAGVAYVDIPYSEKKISLRHYRGLVRERGWRVTGMERGDEGTFRLVLERSDSTSAPHILGPTFIEGPSLDELRGNEAALLEAERVRRETGVDVLSESVLDGVRSEHVRLRRRYARLLWLTSLPALVAFVTLMLSLVALGDGNPEAADTLLLVSAVSAVVFALSLWPTIRAARARTAVVADYKAGYERVVAAALGTNTTLGSSTTMGSNTTERS</sequence>
<dbReference type="EMBL" id="FPAT01000002">
    <property type="protein sequence ID" value="SFT44014.1"/>
    <property type="molecule type" value="Genomic_DNA"/>
</dbReference>
<dbReference type="RefSeq" id="WP_092973989.1">
    <property type="nucleotide sequence ID" value="NZ_FPAT01000002.1"/>
</dbReference>
<keyword evidence="3" id="KW-1185">Reference proteome</keyword>
<evidence type="ECO:0000313" key="2">
    <source>
        <dbReference type="EMBL" id="SFT44014.1"/>
    </source>
</evidence>